<dbReference type="GO" id="GO:0008556">
    <property type="term" value="F:P-type potassium transmembrane transporter activity"/>
    <property type="evidence" value="ECO:0007669"/>
    <property type="project" value="InterPro"/>
</dbReference>
<comment type="caution">
    <text evidence="12">The sequence shown here is derived from an EMBL/GenBank/DDBJ whole genome shotgun (WGS) entry which is preliminary data.</text>
</comment>
<evidence type="ECO:0000256" key="7">
    <source>
        <dbReference type="ARBA" id="ARBA00022958"/>
    </source>
</evidence>
<keyword evidence="3 11" id="KW-0633">Potassium transport</keyword>
<evidence type="ECO:0000256" key="3">
    <source>
        <dbReference type="ARBA" id="ARBA00022538"/>
    </source>
</evidence>
<protein>
    <recommendedName>
        <fullName evidence="11">Potassium-transporting ATPase KdpC subunit</fullName>
    </recommendedName>
    <alternativeName>
        <fullName evidence="11">ATP phosphohydrolase [potassium-transporting] C chain</fullName>
    </alternativeName>
    <alternativeName>
        <fullName evidence="11">Potassium-binding and translocating subunit C</fullName>
    </alternativeName>
    <alternativeName>
        <fullName evidence="11">Potassium-translocating ATPase C chain</fullName>
    </alternativeName>
</protein>
<keyword evidence="7 11" id="KW-0630">Potassium</keyword>
<dbReference type="GO" id="GO:0005524">
    <property type="term" value="F:ATP binding"/>
    <property type="evidence" value="ECO:0007669"/>
    <property type="project" value="UniProtKB-UniRule"/>
</dbReference>
<keyword evidence="5 11" id="KW-0547">Nucleotide-binding</keyword>
<evidence type="ECO:0000256" key="1">
    <source>
        <dbReference type="ARBA" id="ARBA00022448"/>
    </source>
</evidence>
<dbReference type="EMBL" id="QJKI01000010">
    <property type="protein sequence ID" value="PXX78695.1"/>
    <property type="molecule type" value="Genomic_DNA"/>
</dbReference>
<keyword evidence="4 11" id="KW-0812">Transmembrane</keyword>
<comment type="similarity">
    <text evidence="11">Belongs to the KdpC family.</text>
</comment>
<keyword evidence="1 11" id="KW-0813">Transport</keyword>
<keyword evidence="6 11" id="KW-0067">ATP-binding</keyword>
<dbReference type="NCBIfam" id="TIGR00681">
    <property type="entry name" value="kdpC"/>
    <property type="match status" value="1"/>
</dbReference>
<keyword evidence="13" id="KW-1185">Reference proteome</keyword>
<dbReference type="Proteomes" id="UP000247555">
    <property type="component" value="Unassembled WGS sequence"/>
</dbReference>
<name>A0A318KSK5_9NEIS</name>
<proteinExistence type="inferred from homology"/>
<accession>A0A318KSK5</accession>
<gene>
    <name evidence="11" type="primary">kdpC</name>
    <name evidence="12" type="ORF">DFR34_11012</name>
</gene>
<dbReference type="NCBIfam" id="NF001454">
    <property type="entry name" value="PRK00315.1"/>
    <property type="match status" value="1"/>
</dbReference>
<evidence type="ECO:0000256" key="6">
    <source>
        <dbReference type="ARBA" id="ARBA00022840"/>
    </source>
</evidence>
<dbReference type="PANTHER" id="PTHR30042:SF2">
    <property type="entry name" value="POTASSIUM-TRANSPORTING ATPASE KDPC SUBUNIT"/>
    <property type="match status" value="1"/>
</dbReference>
<dbReference type="PIRSF" id="PIRSF001296">
    <property type="entry name" value="K_ATPase_KdpC"/>
    <property type="match status" value="1"/>
</dbReference>
<reference evidence="12 13" key="1">
    <citation type="submission" date="2018-05" db="EMBL/GenBank/DDBJ databases">
        <title>Genomic Encyclopedia of Type Strains, Phase IV (KMG-IV): sequencing the most valuable type-strain genomes for metagenomic binning, comparative biology and taxonomic classification.</title>
        <authorList>
            <person name="Goeker M."/>
        </authorList>
    </citation>
    <scope>NUCLEOTIDE SEQUENCE [LARGE SCALE GENOMIC DNA]</scope>
    <source>
        <strain evidence="12 13">DSM 29661</strain>
    </source>
</reference>
<keyword evidence="8 11" id="KW-1133">Transmembrane helix</keyword>
<evidence type="ECO:0000256" key="10">
    <source>
        <dbReference type="ARBA" id="ARBA00023136"/>
    </source>
</evidence>
<comment type="subcellular location">
    <subcellularLocation>
        <location evidence="11">Cell membrane</location>
        <topology evidence="11">Single-pass membrane protein</topology>
    </subcellularLocation>
</comment>
<evidence type="ECO:0000256" key="8">
    <source>
        <dbReference type="ARBA" id="ARBA00022989"/>
    </source>
</evidence>
<organism evidence="12 13">
    <name type="scientific">Rivihabitans pingtungensis</name>
    <dbReference type="NCBI Taxonomy" id="1054498"/>
    <lineage>
        <taxon>Bacteria</taxon>
        <taxon>Pseudomonadati</taxon>
        <taxon>Pseudomonadota</taxon>
        <taxon>Betaproteobacteria</taxon>
        <taxon>Neisseriales</taxon>
        <taxon>Aquaspirillaceae</taxon>
        <taxon>Rivihabitans</taxon>
    </lineage>
</organism>
<evidence type="ECO:0000313" key="12">
    <source>
        <dbReference type="EMBL" id="PXX78695.1"/>
    </source>
</evidence>
<sequence>MISTLRLSPALAPGLRLLGLFTLLLGLLYPLLVYGLANALWPWQAQGSLWLRHGQPVGSALIGQSFAGPQWFHGRPSAISVEPGQTPVSTGSNLGPSQPQLLTQAHERLAAWRASEQQAGPAPQDMLTASASGLDPHISLAAALVQVARVAQARGLDAAQLAAQVRAQAAHPWFSDGQAALARVNVLQLNLLLETP</sequence>
<comment type="subunit">
    <text evidence="11">The system is composed of three essential subunits: KdpA, KdpB and KdpC.</text>
</comment>
<dbReference type="PANTHER" id="PTHR30042">
    <property type="entry name" value="POTASSIUM-TRANSPORTING ATPASE C CHAIN"/>
    <property type="match status" value="1"/>
</dbReference>
<dbReference type="Pfam" id="PF02669">
    <property type="entry name" value="KdpC"/>
    <property type="match status" value="1"/>
</dbReference>
<keyword evidence="2 11" id="KW-1003">Cell membrane</keyword>
<dbReference type="InterPro" id="IPR003820">
    <property type="entry name" value="KdpC"/>
</dbReference>
<dbReference type="RefSeq" id="WP_110390820.1">
    <property type="nucleotide sequence ID" value="NZ_QJKI01000010.1"/>
</dbReference>
<dbReference type="HAMAP" id="MF_00276">
    <property type="entry name" value="KdpC"/>
    <property type="match status" value="1"/>
</dbReference>
<dbReference type="OrthoDB" id="9788285at2"/>
<keyword evidence="10 11" id="KW-0472">Membrane</keyword>
<dbReference type="GO" id="GO:0005886">
    <property type="term" value="C:plasma membrane"/>
    <property type="evidence" value="ECO:0007669"/>
    <property type="project" value="UniProtKB-SubCell"/>
</dbReference>
<evidence type="ECO:0000256" key="4">
    <source>
        <dbReference type="ARBA" id="ARBA00022692"/>
    </source>
</evidence>
<comment type="function">
    <text evidence="11">Part of the high-affinity ATP-driven potassium transport (or Kdp) system, which catalyzes the hydrolysis of ATP coupled with the electrogenic transport of potassium into the cytoplasm. This subunit acts as a catalytic chaperone that increases the ATP-binding affinity of the ATP-hydrolyzing subunit KdpB by the formation of a transient KdpB/KdpC/ATP ternary complex.</text>
</comment>
<evidence type="ECO:0000256" key="5">
    <source>
        <dbReference type="ARBA" id="ARBA00022741"/>
    </source>
</evidence>
<dbReference type="AlphaFoldDB" id="A0A318KSK5"/>
<evidence type="ECO:0000313" key="13">
    <source>
        <dbReference type="Proteomes" id="UP000247555"/>
    </source>
</evidence>
<evidence type="ECO:0000256" key="11">
    <source>
        <dbReference type="HAMAP-Rule" id="MF_00276"/>
    </source>
</evidence>
<evidence type="ECO:0000256" key="2">
    <source>
        <dbReference type="ARBA" id="ARBA00022475"/>
    </source>
</evidence>
<keyword evidence="9 11" id="KW-0406">Ion transport</keyword>
<evidence type="ECO:0000256" key="9">
    <source>
        <dbReference type="ARBA" id="ARBA00023065"/>
    </source>
</evidence>